<reference evidence="2" key="1">
    <citation type="submission" date="2009-12" db="EMBL/GenBank/DDBJ databases">
        <title>Complete sequence of Treponema primitia strain ZAS-2.</title>
        <authorList>
            <person name="Tetu S.G."/>
            <person name="Matson E."/>
            <person name="Ren Q."/>
            <person name="Seshadri R."/>
            <person name="Elbourne L."/>
            <person name="Hassan K.A."/>
            <person name="Durkin A."/>
            <person name="Radune D."/>
            <person name="Mohamoud Y."/>
            <person name="Shay R."/>
            <person name="Jin S."/>
            <person name="Zhang X."/>
            <person name="Lucey K."/>
            <person name="Ballor N.R."/>
            <person name="Ottesen E."/>
            <person name="Rosenthal R."/>
            <person name="Allen A."/>
            <person name="Leadbetter J.R."/>
            <person name="Paulsen I.T."/>
        </authorList>
    </citation>
    <scope>NUCLEOTIDE SEQUENCE [LARGE SCALE GENOMIC DNA]</scope>
    <source>
        <strain evidence="2">ATCC BAA-887 / DSM 12427 / ZAS-2</strain>
    </source>
</reference>
<evidence type="ECO:0000313" key="2">
    <source>
        <dbReference type="Proteomes" id="UP000009223"/>
    </source>
</evidence>
<dbReference type="Proteomes" id="UP000009223">
    <property type="component" value="Chromosome"/>
</dbReference>
<sequence>MAKKMIKSLDKDRAYFENEIQNINDKDKQEVFKFKITIIKTKLPAEEVMGILLTKGNKDFLLNLLRKLIGETASAFLRAGSPDIADQNSYYRLEYYDWDKKNGDHADILYHEIVKLINIYAPFSKQLNMGNSIYSIRQQDEYHGDSGRCMEQDIYTEWNLENRQSLFTTQYKNCFFNYFEHPLLNSFFDLGIKFCYDNINNMYFDCYFVNILKMTNISFTKSHCGFYGSHEISLFEDSEDEDEEAFKIILDYSKKTNLQYIGISDKKKNTLGEVTTRGDEDGNTSIIISETLGEFNHEVKKGRVLKANITLYMYPIYRFSENYHIDPEDLMKVVYIHELTHMAVIMGKITISNTISGFQKSSTLSTEYPTSKYHETYAQFFTHQLIKNDKRLLNVFLVLNEQQPSEYKEWIKYEKHTINSFVLEKVLCQQ</sequence>
<dbReference type="HOGENOM" id="CLU_637668_0_0_12"/>
<dbReference type="RefSeq" id="WP_015708241.1">
    <property type="nucleotide sequence ID" value="NC_015578.1"/>
</dbReference>
<protein>
    <submittedName>
        <fullName evidence="1">Uncharacterized protein</fullName>
    </submittedName>
</protein>
<accession>F5YL28</accession>
<organism evidence="1 2">
    <name type="scientific">Treponema primitia (strain ATCC BAA-887 / DSM 12427 / ZAS-2)</name>
    <dbReference type="NCBI Taxonomy" id="545694"/>
    <lineage>
        <taxon>Bacteria</taxon>
        <taxon>Pseudomonadati</taxon>
        <taxon>Spirochaetota</taxon>
        <taxon>Spirochaetia</taxon>
        <taxon>Spirochaetales</taxon>
        <taxon>Treponemataceae</taxon>
        <taxon>Treponema</taxon>
    </lineage>
</organism>
<dbReference type="eggNOG" id="ENOG50323MM">
    <property type="taxonomic scope" value="Bacteria"/>
</dbReference>
<name>F5YL28_TREPZ</name>
<gene>
    <name evidence="1" type="ordered locus">TREPR_1907</name>
</gene>
<reference evidence="1 2" key="2">
    <citation type="journal article" date="2011" name="ISME J.">
        <title>RNA-seq reveals cooperative metabolic interactions between two termite-gut spirochete species in co-culture.</title>
        <authorList>
            <person name="Rosenthal A.Z."/>
            <person name="Matson E.G."/>
            <person name="Eldar A."/>
            <person name="Leadbetter J.R."/>
        </authorList>
    </citation>
    <scope>NUCLEOTIDE SEQUENCE [LARGE SCALE GENOMIC DNA]</scope>
    <source>
        <strain evidence="2">ATCC BAA-887 / DSM 12427 / ZAS-2</strain>
    </source>
</reference>
<evidence type="ECO:0000313" key="1">
    <source>
        <dbReference type="EMBL" id="AEF83735.1"/>
    </source>
</evidence>
<dbReference type="OrthoDB" id="9900673at2"/>
<dbReference type="STRING" id="545694.TREPR_1907"/>
<proteinExistence type="predicted"/>
<keyword evidence="2" id="KW-1185">Reference proteome</keyword>
<dbReference type="AlphaFoldDB" id="F5YL28"/>
<dbReference type="EMBL" id="CP001843">
    <property type="protein sequence ID" value="AEF83735.1"/>
    <property type="molecule type" value="Genomic_DNA"/>
</dbReference>
<dbReference type="KEGG" id="tpi:TREPR_1907"/>